<keyword evidence="6" id="KW-1185">Reference proteome</keyword>
<keyword evidence="3" id="KW-1133">Transmembrane helix</keyword>
<evidence type="ECO:0000256" key="2">
    <source>
        <dbReference type="PROSITE-ProRule" id="PRU00284"/>
    </source>
</evidence>
<dbReference type="EMBL" id="CP041969">
    <property type="protein sequence ID" value="QMV41136.1"/>
    <property type="molecule type" value="Genomic_DNA"/>
</dbReference>
<organism evidence="5 6">
    <name type="scientific">Cohnella cholangitidis</name>
    <dbReference type="NCBI Taxonomy" id="2598458"/>
    <lineage>
        <taxon>Bacteria</taxon>
        <taxon>Bacillati</taxon>
        <taxon>Bacillota</taxon>
        <taxon>Bacilli</taxon>
        <taxon>Bacillales</taxon>
        <taxon>Paenibacillaceae</taxon>
        <taxon>Cohnella</taxon>
    </lineage>
</organism>
<feature type="transmembrane region" description="Helical" evidence="3">
    <location>
        <begin position="71"/>
        <end position="89"/>
    </location>
</feature>
<evidence type="ECO:0000313" key="6">
    <source>
        <dbReference type="Proteomes" id="UP000515679"/>
    </source>
</evidence>
<dbReference type="KEGG" id="cchl:FPL14_07965"/>
<reference evidence="5 6" key="1">
    <citation type="submission" date="2019-07" db="EMBL/GenBank/DDBJ databases">
        <authorList>
            <person name="Kim J.K."/>
            <person name="Cheong H.-M."/>
            <person name="Choi Y."/>
            <person name="Hwang K.J."/>
            <person name="Lee S."/>
            <person name="Choi C."/>
        </authorList>
    </citation>
    <scope>NUCLEOTIDE SEQUENCE [LARGE SCALE GENOMIC DNA]</scope>
    <source>
        <strain evidence="5 6">KS 22</strain>
    </source>
</reference>
<dbReference type="SMART" id="SM00283">
    <property type="entry name" value="MA"/>
    <property type="match status" value="1"/>
</dbReference>
<dbReference type="RefSeq" id="WP_182302496.1">
    <property type="nucleotide sequence ID" value="NZ_CP041969.1"/>
</dbReference>
<dbReference type="PROSITE" id="PS50111">
    <property type="entry name" value="CHEMOTAXIS_TRANSDUC_2"/>
    <property type="match status" value="1"/>
</dbReference>
<dbReference type="Gene3D" id="1.10.287.950">
    <property type="entry name" value="Methyl-accepting chemotaxis protein"/>
    <property type="match status" value="1"/>
</dbReference>
<feature type="transmembrane region" description="Helical" evidence="3">
    <location>
        <begin position="101"/>
        <end position="125"/>
    </location>
</feature>
<dbReference type="Proteomes" id="UP000515679">
    <property type="component" value="Chromosome"/>
</dbReference>
<keyword evidence="3" id="KW-0812">Transmembrane</keyword>
<dbReference type="GO" id="GO:0007165">
    <property type="term" value="P:signal transduction"/>
    <property type="evidence" value="ECO:0007669"/>
    <property type="project" value="UniProtKB-KW"/>
</dbReference>
<evidence type="ECO:0000313" key="5">
    <source>
        <dbReference type="EMBL" id="QMV41136.1"/>
    </source>
</evidence>
<dbReference type="AlphaFoldDB" id="A0A7G5BW02"/>
<evidence type="ECO:0000256" key="3">
    <source>
        <dbReference type="SAM" id="Phobius"/>
    </source>
</evidence>
<keyword evidence="1 2" id="KW-0807">Transducer</keyword>
<dbReference type="SUPFAM" id="SSF58104">
    <property type="entry name" value="Methyl-accepting chemotaxis protein (MCP) signaling domain"/>
    <property type="match status" value="1"/>
</dbReference>
<evidence type="ECO:0000259" key="4">
    <source>
        <dbReference type="PROSITE" id="PS50111"/>
    </source>
</evidence>
<dbReference type="PANTHER" id="PTHR32089:SF112">
    <property type="entry name" value="LYSOZYME-LIKE PROTEIN-RELATED"/>
    <property type="match status" value="1"/>
</dbReference>
<accession>A0A7G5BW02</accession>
<protein>
    <recommendedName>
        <fullName evidence="4">Methyl-accepting transducer domain-containing protein</fullName>
    </recommendedName>
</protein>
<feature type="transmembrane region" description="Helical" evidence="3">
    <location>
        <begin position="48"/>
        <end position="65"/>
    </location>
</feature>
<dbReference type="CDD" id="cd11386">
    <property type="entry name" value="MCP_signal"/>
    <property type="match status" value="1"/>
</dbReference>
<feature type="transmembrane region" description="Helical" evidence="3">
    <location>
        <begin position="12"/>
        <end position="28"/>
    </location>
</feature>
<proteinExistence type="predicted"/>
<feature type="transmembrane region" description="Helical" evidence="3">
    <location>
        <begin position="145"/>
        <end position="170"/>
    </location>
</feature>
<dbReference type="GO" id="GO:0016020">
    <property type="term" value="C:membrane"/>
    <property type="evidence" value="ECO:0007669"/>
    <property type="project" value="InterPro"/>
</dbReference>
<dbReference type="PANTHER" id="PTHR32089">
    <property type="entry name" value="METHYL-ACCEPTING CHEMOTAXIS PROTEIN MCPB"/>
    <property type="match status" value="1"/>
</dbReference>
<sequence>MQYSSKNKLMTQLAFAVVILSVVTFFAYQNQHGHHGTSGDQYRWLTQLLFAIPIIILAASVYALIRQRANLVPILNTLTLTFASISTIAGADGRVEFHFSIFMVLAIIAYYESIALILVSTGLFAVQHLGAAAFVPEVVFGDHEYSFSMVLIHALFLILTSASTIVQLISRKRHNARFEMEKQQKEHLIRQTTEQVKDTSYQLVQIVDTLTMNSDKSAAAVSEVAAAIAEVSSSAKYQAVSSVESARAMEEMAAGIQKIAQSATHVADASVEMVTSSEEGDESIHRAIAQFDRIRTSSLAVSEAAAHLAAHTEQINGIIDAIADISRQTNMLALNAGIEATRAGEYGRGFGIVAEEVRKLASQSNDSARQIADLIEQVQSSTGLVVKLMSEGMAEIEKGGEVVRQAGQAFAVILDRSREISDQINDISSASEQMSAGSEQVMASIEDISRSSGNVATQVDTVSASSREQSASAEEISISIRNVNDLVQALNKLSGQLSK</sequence>
<dbReference type="Pfam" id="PF00015">
    <property type="entry name" value="MCPsignal"/>
    <property type="match status" value="1"/>
</dbReference>
<feature type="domain" description="Methyl-accepting transducer" evidence="4">
    <location>
        <begin position="213"/>
        <end position="449"/>
    </location>
</feature>
<name>A0A7G5BW02_9BACL</name>
<keyword evidence="3" id="KW-0472">Membrane</keyword>
<evidence type="ECO:0000256" key="1">
    <source>
        <dbReference type="ARBA" id="ARBA00023224"/>
    </source>
</evidence>
<gene>
    <name evidence="5" type="ORF">FPL14_07965</name>
</gene>
<dbReference type="InterPro" id="IPR004089">
    <property type="entry name" value="MCPsignal_dom"/>
</dbReference>